<sequence>MSSDPTNWTKSSWKNYTALQQPNWPDQAAVEKAINDLSVLPPLVFAGEIRSLKQLLAKAVTGDAFLLQGGDCSENFSQVTAPNIRETLKVLLQMAVVLTYAGGKPVVKVGRIAGQFAKPRSSDTETIDGVELPSYRGDMVNRSEFTEDARIPNPKYMLRGYNMAASTLNLLRAFTRGGFGSLQRVQAWNQEFVTQSPMGRSYDRLAKQISQAIRFMETIGISSDTPQINQTQLFTSHEALLLQYEEALTRQDHITDNWYDCSAHMLWIGERTRQVDGAHVEFLRGVHNPLGVKLGPTYDLDEVKKLVEKLNPQNEAGRLTFITRFGMKKVEKVLPPLLREMKKEGFKIVWSCDPMHANTYTAKSGHKTRNFNDILSEITCFFETHWSEGTVPGGVHLEMTGNDVTECTGGAHNIVDEELASNYMTSCDPRLNAEQSLEVAFQIADMIRS</sequence>
<dbReference type="OrthoDB" id="9766852at2"/>
<keyword evidence="3" id="KW-0464">Manganese</keyword>
<feature type="binding site" evidence="3">
    <location>
        <position position="293"/>
    </location>
    <ligand>
        <name>phosphoenolpyruvate</name>
        <dbReference type="ChEBI" id="CHEBI:58702"/>
    </ligand>
</feature>
<dbReference type="SUPFAM" id="SSF51569">
    <property type="entry name" value="Aldolase"/>
    <property type="match status" value="1"/>
</dbReference>
<evidence type="ECO:0000313" key="6">
    <source>
        <dbReference type="Proteomes" id="UP000199073"/>
    </source>
</evidence>
<proteinExistence type="inferred from homology"/>
<organism evidence="5 6">
    <name type="scientific">Desulforhopalus singaporensis</name>
    <dbReference type="NCBI Taxonomy" id="91360"/>
    <lineage>
        <taxon>Bacteria</taxon>
        <taxon>Pseudomonadati</taxon>
        <taxon>Thermodesulfobacteriota</taxon>
        <taxon>Desulfobulbia</taxon>
        <taxon>Desulfobulbales</taxon>
        <taxon>Desulfocapsaceae</taxon>
        <taxon>Desulforhopalus</taxon>
    </lineage>
</organism>
<keyword evidence="4" id="KW-0057">Aromatic amino acid biosynthesis</keyword>
<dbReference type="InterPro" id="IPR002480">
    <property type="entry name" value="DAHP_synth_2"/>
</dbReference>
<feature type="binding site" evidence="3">
    <location>
        <begin position="270"/>
        <end position="271"/>
    </location>
    <ligand>
        <name>phosphoenolpyruvate</name>
        <dbReference type="ChEBI" id="CHEBI:58702"/>
    </ligand>
</feature>
<keyword evidence="2 4" id="KW-0808">Transferase</keyword>
<dbReference type="Pfam" id="PF01474">
    <property type="entry name" value="DAHP_synth_2"/>
    <property type="match status" value="1"/>
</dbReference>
<comment type="cofactor">
    <cofactor evidence="3">
        <name>Mn(2+)</name>
        <dbReference type="ChEBI" id="CHEBI:29035"/>
    </cofactor>
    <cofactor evidence="3">
        <name>Co(2+)</name>
        <dbReference type="ChEBI" id="CHEBI:48828"/>
    </cofactor>
    <cofactor evidence="3">
        <name>Cd(2+)</name>
        <dbReference type="ChEBI" id="CHEBI:48775"/>
    </cofactor>
    <text evidence="3">Binds 1 divalent cation per subunit. The enzyme is active with manganese, cobalt or cadmium ions.</text>
</comment>
<comment type="pathway">
    <text evidence="4">Metabolic intermediate biosynthesis; chorismate biosynthesis; chorismate from D-erythrose 4-phosphate and phosphoenolpyruvate: step 1/7.</text>
</comment>
<dbReference type="GO" id="GO:0008652">
    <property type="term" value="P:amino acid biosynthetic process"/>
    <property type="evidence" value="ECO:0007669"/>
    <property type="project" value="UniProtKB-KW"/>
</dbReference>
<dbReference type="EMBL" id="FNJI01000017">
    <property type="protein sequence ID" value="SDP37130.1"/>
    <property type="molecule type" value="Genomic_DNA"/>
</dbReference>
<evidence type="ECO:0000313" key="5">
    <source>
        <dbReference type="EMBL" id="SDP37130.1"/>
    </source>
</evidence>
<feature type="binding site" evidence="3">
    <location>
        <position position="324"/>
    </location>
    <ligand>
        <name>phosphoenolpyruvate</name>
        <dbReference type="ChEBI" id="CHEBI:58702"/>
    </ligand>
</feature>
<keyword evidence="4" id="KW-0028">Amino-acid biosynthesis</keyword>
<feature type="binding site" evidence="3">
    <location>
        <position position="356"/>
    </location>
    <ligand>
        <name>Mn(2+)</name>
        <dbReference type="ChEBI" id="CHEBI:29035"/>
    </ligand>
</feature>
<dbReference type="PANTHER" id="PTHR21337:SF0">
    <property type="entry name" value="PHOSPHO-2-DEHYDRO-3-DEOXYHEPTONATE ALDOLASE"/>
    <property type="match status" value="1"/>
</dbReference>
<evidence type="ECO:0000256" key="4">
    <source>
        <dbReference type="RuleBase" id="RU363071"/>
    </source>
</evidence>
<evidence type="ECO:0000256" key="2">
    <source>
        <dbReference type="ARBA" id="ARBA00022679"/>
    </source>
</evidence>
<protein>
    <recommendedName>
        <fullName evidence="4">Phospho-2-dehydro-3-deoxyheptonate aldolase</fullName>
        <ecNumber evidence="4">2.5.1.54</ecNumber>
    </recommendedName>
</protein>
<dbReference type="Gene3D" id="3.20.20.70">
    <property type="entry name" value="Aldolase class I"/>
    <property type="match status" value="1"/>
</dbReference>
<accession>A0A1H0S5W8</accession>
<evidence type="ECO:0000256" key="3">
    <source>
        <dbReference type="PIRSR" id="PIRSR602480-1"/>
    </source>
</evidence>
<comment type="catalytic activity">
    <reaction evidence="4">
        <text>D-erythrose 4-phosphate + phosphoenolpyruvate + H2O = 7-phospho-2-dehydro-3-deoxy-D-arabino-heptonate + phosphate</text>
        <dbReference type="Rhea" id="RHEA:14717"/>
        <dbReference type="ChEBI" id="CHEBI:15377"/>
        <dbReference type="ChEBI" id="CHEBI:16897"/>
        <dbReference type="ChEBI" id="CHEBI:43474"/>
        <dbReference type="ChEBI" id="CHEBI:58394"/>
        <dbReference type="ChEBI" id="CHEBI:58702"/>
        <dbReference type="EC" id="2.5.1.54"/>
    </reaction>
</comment>
<name>A0A1H0S5W8_9BACT</name>
<dbReference type="NCBIfam" id="TIGR01358">
    <property type="entry name" value="DAHP_synth_II"/>
    <property type="match status" value="1"/>
</dbReference>
<dbReference type="RefSeq" id="WP_092223408.1">
    <property type="nucleotide sequence ID" value="NZ_FNJI01000017.1"/>
</dbReference>
<dbReference type="InterPro" id="IPR013785">
    <property type="entry name" value="Aldolase_TIM"/>
</dbReference>
<dbReference type="Proteomes" id="UP000199073">
    <property type="component" value="Unassembled WGS sequence"/>
</dbReference>
<feature type="binding site" evidence="3">
    <location>
        <position position="428"/>
    </location>
    <ligand>
        <name>Mn(2+)</name>
        <dbReference type="ChEBI" id="CHEBI:29035"/>
    </ligand>
</feature>
<gene>
    <name evidence="5" type="ORF">SAMN05660330_02552</name>
</gene>
<dbReference type="STRING" id="91360.SAMN05660330_02552"/>
<feature type="binding site" evidence="3">
    <location>
        <position position="398"/>
    </location>
    <ligand>
        <name>Mn(2+)</name>
        <dbReference type="ChEBI" id="CHEBI:29035"/>
    </ligand>
</feature>
<keyword evidence="3" id="KW-0104">Cadmium</keyword>
<dbReference type="PANTHER" id="PTHR21337">
    <property type="entry name" value="PHOSPHO-2-DEHYDRO-3-DEOXYHEPTONATE ALDOLASE 1, 2"/>
    <property type="match status" value="1"/>
</dbReference>
<comment type="similarity">
    <text evidence="1 4">Belongs to the class-II DAHP synthase family.</text>
</comment>
<dbReference type="AlphaFoldDB" id="A0A1H0S5W8"/>
<keyword evidence="3" id="KW-0170">Cobalt</keyword>
<reference evidence="5 6" key="1">
    <citation type="submission" date="2016-10" db="EMBL/GenBank/DDBJ databases">
        <authorList>
            <person name="de Groot N.N."/>
        </authorList>
    </citation>
    <scope>NUCLEOTIDE SEQUENCE [LARGE SCALE GENOMIC DNA]</scope>
    <source>
        <strain evidence="5 6">DSM 12130</strain>
    </source>
</reference>
<evidence type="ECO:0000256" key="1">
    <source>
        <dbReference type="ARBA" id="ARBA00008911"/>
    </source>
</evidence>
<feature type="binding site" evidence="3">
    <location>
        <position position="72"/>
    </location>
    <ligand>
        <name>Mn(2+)</name>
        <dbReference type="ChEBI" id="CHEBI:29035"/>
    </ligand>
</feature>
<feature type="binding site" evidence="3">
    <location>
        <position position="111"/>
    </location>
    <ligand>
        <name>phosphoenolpyruvate</name>
        <dbReference type="ChEBI" id="CHEBI:58702"/>
    </ligand>
</feature>
<dbReference type="GO" id="GO:0003849">
    <property type="term" value="F:3-deoxy-7-phosphoheptulonate synthase activity"/>
    <property type="evidence" value="ECO:0007669"/>
    <property type="project" value="UniProtKB-EC"/>
</dbReference>
<dbReference type="GO" id="GO:0009073">
    <property type="term" value="P:aromatic amino acid family biosynthetic process"/>
    <property type="evidence" value="ECO:0007669"/>
    <property type="project" value="UniProtKB-KW"/>
</dbReference>
<dbReference type="EC" id="2.5.1.54" evidence="4"/>
<keyword evidence="6" id="KW-1185">Reference proteome</keyword>